<evidence type="ECO:0000313" key="1">
    <source>
        <dbReference type="EMBL" id="JAD69911.1"/>
    </source>
</evidence>
<name>A0A0A9C2V6_ARUDO</name>
<organism evidence="1">
    <name type="scientific">Arundo donax</name>
    <name type="common">Giant reed</name>
    <name type="synonym">Donax arundinaceus</name>
    <dbReference type="NCBI Taxonomy" id="35708"/>
    <lineage>
        <taxon>Eukaryota</taxon>
        <taxon>Viridiplantae</taxon>
        <taxon>Streptophyta</taxon>
        <taxon>Embryophyta</taxon>
        <taxon>Tracheophyta</taxon>
        <taxon>Spermatophyta</taxon>
        <taxon>Magnoliopsida</taxon>
        <taxon>Liliopsida</taxon>
        <taxon>Poales</taxon>
        <taxon>Poaceae</taxon>
        <taxon>PACMAD clade</taxon>
        <taxon>Arundinoideae</taxon>
        <taxon>Arundineae</taxon>
        <taxon>Arundo</taxon>
    </lineage>
</organism>
<dbReference type="EMBL" id="GBRH01227984">
    <property type="protein sequence ID" value="JAD69911.1"/>
    <property type="molecule type" value="Transcribed_RNA"/>
</dbReference>
<reference evidence="1" key="1">
    <citation type="submission" date="2014-09" db="EMBL/GenBank/DDBJ databases">
        <authorList>
            <person name="Magalhaes I.L.F."/>
            <person name="Oliveira U."/>
            <person name="Santos F.R."/>
            <person name="Vidigal T.H.D.A."/>
            <person name="Brescovit A.D."/>
            <person name="Santos A.J."/>
        </authorList>
    </citation>
    <scope>NUCLEOTIDE SEQUENCE</scope>
    <source>
        <tissue evidence="1">Shoot tissue taken approximately 20 cm above the soil surface</tissue>
    </source>
</reference>
<reference evidence="1" key="2">
    <citation type="journal article" date="2015" name="Data Brief">
        <title>Shoot transcriptome of the giant reed, Arundo donax.</title>
        <authorList>
            <person name="Barrero R.A."/>
            <person name="Guerrero F.D."/>
            <person name="Moolhuijzen P."/>
            <person name="Goolsby J.A."/>
            <person name="Tidwell J."/>
            <person name="Bellgard S.E."/>
            <person name="Bellgard M.I."/>
        </authorList>
    </citation>
    <scope>NUCLEOTIDE SEQUENCE</scope>
    <source>
        <tissue evidence="1">Shoot tissue taken approximately 20 cm above the soil surface</tissue>
    </source>
</reference>
<accession>A0A0A9C2V6</accession>
<dbReference type="AlphaFoldDB" id="A0A0A9C2V6"/>
<sequence>MSGTEPSVAVAKRSRDEEAFLGSAVARRWMLPW</sequence>
<proteinExistence type="predicted"/>
<protein>
    <submittedName>
        <fullName evidence="1">Uncharacterized protein</fullName>
    </submittedName>
</protein>